<comment type="subcellular location">
    <subcellularLocation>
        <location evidence="1">Cell inner membrane</location>
        <topology evidence="1">Peripheral membrane protein</topology>
        <orientation evidence="1">Cytoplasmic side</orientation>
    </subcellularLocation>
</comment>
<dbReference type="OrthoDB" id="9802264at2"/>
<dbReference type="InterPro" id="IPR027417">
    <property type="entry name" value="P-loop_NTPase"/>
</dbReference>
<evidence type="ECO:0000256" key="9">
    <source>
        <dbReference type="ARBA" id="ARBA00080647"/>
    </source>
</evidence>
<comment type="catalytic activity">
    <reaction evidence="5">
        <text>alpha,alpha-trehalose(out) + ATP + H2O = alpha,alpha-trehalose(in) + ADP + phosphate + H(+)</text>
        <dbReference type="Rhea" id="RHEA:75203"/>
        <dbReference type="ChEBI" id="CHEBI:15377"/>
        <dbReference type="ChEBI" id="CHEBI:15378"/>
        <dbReference type="ChEBI" id="CHEBI:16551"/>
        <dbReference type="ChEBI" id="CHEBI:30616"/>
        <dbReference type="ChEBI" id="CHEBI:43474"/>
        <dbReference type="ChEBI" id="CHEBI:456216"/>
    </reaction>
</comment>
<evidence type="ECO:0000256" key="1">
    <source>
        <dbReference type="ARBA" id="ARBA00004515"/>
    </source>
</evidence>
<dbReference type="Proteomes" id="UP000036313">
    <property type="component" value="Unassembled WGS sequence"/>
</dbReference>
<evidence type="ECO:0000256" key="3">
    <source>
        <dbReference type="ARBA" id="ARBA00022741"/>
    </source>
</evidence>
<dbReference type="GO" id="GO:0140359">
    <property type="term" value="F:ABC-type transporter activity"/>
    <property type="evidence" value="ECO:0007669"/>
    <property type="project" value="UniProtKB-ARBA"/>
</dbReference>
<reference evidence="12 14" key="2">
    <citation type="submission" date="2015-04" db="EMBL/GenBank/DDBJ databases">
        <title>Genome sequence of Mycobacterium obuense UC1.</title>
        <authorList>
            <person name="Greninger A.L."/>
            <person name="Cunningham G."/>
            <person name="Chiu C.Y."/>
            <person name="Miller S."/>
        </authorList>
    </citation>
    <scope>NUCLEOTIDE SEQUENCE [LARGE SCALE GENOMIC DNA]</scope>
    <source>
        <strain evidence="12 14">UC1</strain>
    </source>
</reference>
<evidence type="ECO:0000256" key="8">
    <source>
        <dbReference type="ARBA" id="ARBA00072105"/>
    </source>
</evidence>
<accession>A0A0J6YX52</accession>
<organism evidence="13 15">
    <name type="scientific">Mycolicibacterium obuense</name>
    <dbReference type="NCBI Taxonomy" id="1807"/>
    <lineage>
        <taxon>Bacteria</taxon>
        <taxon>Bacillati</taxon>
        <taxon>Actinomycetota</taxon>
        <taxon>Actinomycetes</taxon>
        <taxon>Mycobacteriales</taxon>
        <taxon>Mycobacteriaceae</taxon>
        <taxon>Mycolicibacterium</taxon>
    </lineage>
</organism>
<dbReference type="InterPro" id="IPR008995">
    <property type="entry name" value="Mo/tungstate-bd_C_term_dom"/>
</dbReference>
<dbReference type="Proteomes" id="UP000034150">
    <property type="component" value="Unassembled WGS sequence"/>
</dbReference>
<evidence type="ECO:0000313" key="13">
    <source>
        <dbReference type="EMBL" id="KMO77016.1"/>
    </source>
</evidence>
<sequence length="372" mass="40066">MKVTIDNLTLAYGGNTVVSDLDLQINDGESLVLLGQSGCGKTSTMRCIAGLETPNVGRITIGDRVVHDSATGKSVPPHKRNVGMVFQSYAVWPHKTVFENVAFSLRMQKVSRAETSTRVGEALDLVGLGEFASRGASLLSGGQMQRVALARSLVMRPSVLMLDEPLSNLDARLRERLRMELRELQLRLGLTTVYVTHDQIEAFALADRIALMQKGRIVQIGTPEQIYKQPTCASIADFLGIGNIFRGTAGADGFRLTDFPMITVDVDTREDHPAGDDPSIVCLRPEDLLVTGPNEPRPAGQHWTGRIEVASYQGASIRYRVTLDNGPEIEAVATGHGSPVLGIGEDAIVTARPGAAQVLIDDRADTTPAVTA</sequence>
<dbReference type="EMBL" id="JYNU01000011">
    <property type="protein sequence ID" value="KMO77016.1"/>
    <property type="molecule type" value="Genomic_DNA"/>
</dbReference>
<evidence type="ECO:0000256" key="4">
    <source>
        <dbReference type="ARBA" id="ARBA00022840"/>
    </source>
</evidence>
<dbReference type="SUPFAM" id="SSF52540">
    <property type="entry name" value="P-loop containing nucleoside triphosphate hydrolases"/>
    <property type="match status" value="1"/>
</dbReference>
<evidence type="ECO:0000313" key="14">
    <source>
        <dbReference type="Proteomes" id="UP000034150"/>
    </source>
</evidence>
<gene>
    <name evidence="13" type="primary">potA_3</name>
    <name evidence="13" type="ORF">MOBUDSM44075_02056</name>
    <name evidence="12" type="ORF">WN67_21165</name>
</gene>
<keyword evidence="4 13" id="KW-0067">ATP-binding</keyword>
<comment type="subunit">
    <text evidence="7">Monomer. Homodimerizes in the presence of ATP. The complex is composed of two ATP-binding proteins (SugC), two transmembrane proteins (SugA and SugB) and a solute-binding protein (LpqY).</text>
</comment>
<dbReference type="GO" id="GO:0005524">
    <property type="term" value="F:ATP binding"/>
    <property type="evidence" value="ECO:0007669"/>
    <property type="project" value="UniProtKB-KW"/>
</dbReference>
<dbReference type="GO" id="GO:0043190">
    <property type="term" value="C:ATP-binding cassette (ABC) transporter complex"/>
    <property type="evidence" value="ECO:0007669"/>
    <property type="project" value="InterPro"/>
</dbReference>
<evidence type="ECO:0000256" key="5">
    <source>
        <dbReference type="ARBA" id="ARBA00050305"/>
    </source>
</evidence>
<dbReference type="FunFam" id="3.40.50.300:FF:000042">
    <property type="entry name" value="Maltose/maltodextrin ABC transporter, ATP-binding protein"/>
    <property type="match status" value="1"/>
</dbReference>
<dbReference type="Gene3D" id="3.40.50.300">
    <property type="entry name" value="P-loop containing nucleotide triphosphate hydrolases"/>
    <property type="match status" value="1"/>
</dbReference>
<dbReference type="GO" id="GO:0016887">
    <property type="term" value="F:ATP hydrolysis activity"/>
    <property type="evidence" value="ECO:0007669"/>
    <property type="project" value="InterPro"/>
</dbReference>
<comment type="caution">
    <text evidence="13">The sequence shown here is derived from an EMBL/GenBank/DDBJ whole genome shotgun (WGS) entry which is preliminary data.</text>
</comment>
<evidence type="ECO:0000256" key="2">
    <source>
        <dbReference type="ARBA" id="ARBA00022448"/>
    </source>
</evidence>
<dbReference type="PANTHER" id="PTHR42781:SF4">
    <property type="entry name" value="SPERMIDINE_PUTRESCINE IMPORT ATP-BINDING PROTEIN POTA"/>
    <property type="match status" value="1"/>
</dbReference>
<dbReference type="InterPro" id="IPR050093">
    <property type="entry name" value="ABC_SmlMolc_Importer"/>
</dbReference>
<dbReference type="PANTHER" id="PTHR42781">
    <property type="entry name" value="SPERMIDINE/PUTRESCINE IMPORT ATP-BINDING PROTEIN POTA"/>
    <property type="match status" value="1"/>
</dbReference>
<dbReference type="SMART" id="SM00382">
    <property type="entry name" value="AAA"/>
    <property type="match status" value="1"/>
</dbReference>
<evidence type="ECO:0000256" key="10">
    <source>
        <dbReference type="ARBA" id="ARBA00082626"/>
    </source>
</evidence>
<comment type="function">
    <text evidence="6">Part of the ABC transporter complex LpqY-SugA-SugB-SugC, which is highly specific for uptake of trehalose. Involved in the recycling of extracellular trehalose released from trehalose-containing molecules synthesized by M.tuberculosis. Trehalose uptake is essential for virulence. Responsible for energy coupling to the transport system.</text>
</comment>
<evidence type="ECO:0000256" key="6">
    <source>
        <dbReference type="ARBA" id="ARBA00056091"/>
    </source>
</evidence>
<dbReference type="PROSITE" id="PS00211">
    <property type="entry name" value="ABC_TRANSPORTER_1"/>
    <property type="match status" value="1"/>
</dbReference>
<dbReference type="InterPro" id="IPR003439">
    <property type="entry name" value="ABC_transporter-like_ATP-bd"/>
</dbReference>
<keyword evidence="13" id="KW-0378">Hydrolase</keyword>
<name>A0A0J6YX52_9MYCO</name>
<evidence type="ECO:0000313" key="15">
    <source>
        <dbReference type="Proteomes" id="UP000036313"/>
    </source>
</evidence>
<dbReference type="Pfam" id="PF00005">
    <property type="entry name" value="ABC_tran"/>
    <property type="match status" value="1"/>
</dbReference>
<dbReference type="InterPro" id="IPR017871">
    <property type="entry name" value="ABC_transporter-like_CS"/>
</dbReference>
<dbReference type="InterPro" id="IPR003593">
    <property type="entry name" value="AAA+_ATPase"/>
</dbReference>
<dbReference type="SUPFAM" id="SSF50331">
    <property type="entry name" value="MOP-like"/>
    <property type="match status" value="1"/>
</dbReference>
<dbReference type="RefSeq" id="WP_046365022.1">
    <property type="nucleotide sequence ID" value="NZ_CALTXN010000012.1"/>
</dbReference>
<dbReference type="PATRIC" id="fig|1807.13.peg.5009"/>
<dbReference type="Pfam" id="PF08402">
    <property type="entry name" value="TOBE_2"/>
    <property type="match status" value="1"/>
</dbReference>
<reference evidence="13 15" key="1">
    <citation type="journal article" date="2015" name="Genome Biol. Evol.">
        <title>Characterization of Three Mycobacterium spp. with Potential Use in Bioremediation by Genome Sequencing and Comparative Genomics.</title>
        <authorList>
            <person name="Das S."/>
            <person name="Pettersson B.M."/>
            <person name="Behra P.R."/>
            <person name="Ramesh M."/>
            <person name="Dasgupta S."/>
            <person name="Bhattacharya A."/>
            <person name="Kirsebom L.A."/>
        </authorList>
    </citation>
    <scope>NUCLEOTIDE SEQUENCE [LARGE SCALE GENOMIC DNA]</scope>
    <source>
        <strain evidence="13 15">DSM 44075</strain>
    </source>
</reference>
<feature type="domain" description="ABC transporter" evidence="11">
    <location>
        <begin position="3"/>
        <end position="239"/>
    </location>
</feature>
<keyword evidence="14" id="KW-1185">Reference proteome</keyword>
<protein>
    <recommendedName>
        <fullName evidence="8">Trehalose import ATP-binding protein SugC</fullName>
    </recommendedName>
    <alternativeName>
        <fullName evidence="10">Nucleotide-binding domain of SugABC transporter</fullName>
    </alternativeName>
    <alternativeName>
        <fullName evidence="9">SugABC transporter ATPase SugC</fullName>
    </alternativeName>
</protein>
<evidence type="ECO:0000313" key="12">
    <source>
        <dbReference type="EMBL" id="KKF00004.1"/>
    </source>
</evidence>
<keyword evidence="3" id="KW-0547">Nucleotide-binding</keyword>
<proteinExistence type="predicted"/>
<dbReference type="PROSITE" id="PS50893">
    <property type="entry name" value="ABC_TRANSPORTER_2"/>
    <property type="match status" value="1"/>
</dbReference>
<dbReference type="AlphaFoldDB" id="A0A0J6YX52"/>
<keyword evidence="2" id="KW-0813">Transport</keyword>
<evidence type="ECO:0000256" key="7">
    <source>
        <dbReference type="ARBA" id="ARBA00063658"/>
    </source>
</evidence>
<dbReference type="STRING" id="1807.MOBUDSM44075_02056"/>
<evidence type="ECO:0000259" key="11">
    <source>
        <dbReference type="PROSITE" id="PS50893"/>
    </source>
</evidence>
<dbReference type="EMBL" id="LAUZ02000082">
    <property type="protein sequence ID" value="KKF00004.1"/>
    <property type="molecule type" value="Genomic_DNA"/>
</dbReference>
<dbReference type="InterPro" id="IPR013611">
    <property type="entry name" value="Transp-assoc_OB_typ2"/>
</dbReference>